<dbReference type="AlphaFoldDB" id="A0A9W5YH05"/>
<dbReference type="Pfam" id="PF04230">
    <property type="entry name" value="PS_pyruv_trans"/>
    <property type="match status" value="1"/>
</dbReference>
<proteinExistence type="predicted"/>
<gene>
    <name evidence="2" type="ORF">SH1V18_42440</name>
</gene>
<evidence type="ECO:0000313" key="2">
    <source>
        <dbReference type="EMBL" id="GKX31764.1"/>
    </source>
</evidence>
<feature type="domain" description="Polysaccharide pyruvyl transferase" evidence="1">
    <location>
        <begin position="15"/>
        <end position="311"/>
    </location>
</feature>
<dbReference type="InterPro" id="IPR007345">
    <property type="entry name" value="Polysacch_pyruvyl_Trfase"/>
</dbReference>
<keyword evidence="3" id="KW-1185">Reference proteome</keyword>
<reference evidence="2" key="1">
    <citation type="submission" date="2022-06" db="EMBL/GenBank/DDBJ databases">
        <title>Vallitalea longa sp. nov., an anaerobic bacterium isolated from marine sediment.</title>
        <authorList>
            <person name="Hirano S."/>
            <person name="Terahara T."/>
            <person name="Mori K."/>
            <person name="Hamada M."/>
            <person name="Matsumoto R."/>
            <person name="Kobayashi T."/>
        </authorList>
    </citation>
    <scope>NUCLEOTIDE SEQUENCE</scope>
    <source>
        <strain evidence="2">SH18-1</strain>
    </source>
</reference>
<dbReference type="Proteomes" id="UP001144256">
    <property type="component" value="Unassembled WGS sequence"/>
</dbReference>
<organism evidence="2 3">
    <name type="scientific">Vallitalea longa</name>
    <dbReference type="NCBI Taxonomy" id="2936439"/>
    <lineage>
        <taxon>Bacteria</taxon>
        <taxon>Bacillati</taxon>
        <taxon>Bacillota</taxon>
        <taxon>Clostridia</taxon>
        <taxon>Lachnospirales</taxon>
        <taxon>Vallitaleaceae</taxon>
        <taxon>Vallitalea</taxon>
    </lineage>
</organism>
<comment type="caution">
    <text evidence="2">The sequence shown here is derived from an EMBL/GenBank/DDBJ whole genome shotgun (WGS) entry which is preliminary data.</text>
</comment>
<evidence type="ECO:0000313" key="3">
    <source>
        <dbReference type="Proteomes" id="UP001144256"/>
    </source>
</evidence>
<sequence>MKKKVGIITLHGYENYGNKLQNYALQEVIKNLGYLPHTVVIQEVYKNENKCLRIFKKAIKMSFKELFKNLVEKIDKRKFYYENKALIDKRIKCFKKFSQIHLNEKFYNNSNLELEKISSEYDFFITGSDQVWNPLYIKKAPIYFLTFTEKRKRISYAPSFGRSNIPLEYKEKYKTWLSRMEFLSVREEAGAKIIHELSGKKALVLVDPTLMITKEQWLTISNKCPSKPKSKYILTYFLGISSKETEQYISNISKYYNLRIVNLVDIKDKQNYTTGPSEFIDYINSASVFFTDSFHGVVFSILMETPFVVYNRISKSSSMYSRIETLLDMFRFRCREVHNINSKDQIFNMDFSHVGPILELERKKAVDYLKEALNIEDEVNED</sequence>
<dbReference type="EMBL" id="BRLB01000021">
    <property type="protein sequence ID" value="GKX31764.1"/>
    <property type="molecule type" value="Genomic_DNA"/>
</dbReference>
<dbReference type="RefSeq" id="WP_281819054.1">
    <property type="nucleotide sequence ID" value="NZ_BRLB01000021.1"/>
</dbReference>
<evidence type="ECO:0000259" key="1">
    <source>
        <dbReference type="Pfam" id="PF04230"/>
    </source>
</evidence>
<protein>
    <recommendedName>
        <fullName evidence="1">Polysaccharide pyruvyl transferase domain-containing protein</fullName>
    </recommendedName>
</protein>
<accession>A0A9W5YH05</accession>
<name>A0A9W5YH05_9FIRM</name>